<comment type="similarity">
    <text evidence="2">Belongs to the SKP1 family.</text>
</comment>
<organism evidence="7 8">
    <name type="scientific">Ophiostoma piceae (strain UAMH 11346)</name>
    <name type="common">Sap stain fungus</name>
    <dbReference type="NCBI Taxonomy" id="1262450"/>
    <lineage>
        <taxon>Eukaryota</taxon>
        <taxon>Fungi</taxon>
        <taxon>Dikarya</taxon>
        <taxon>Ascomycota</taxon>
        <taxon>Pezizomycotina</taxon>
        <taxon>Sordariomycetes</taxon>
        <taxon>Sordariomycetidae</taxon>
        <taxon>Ophiostomatales</taxon>
        <taxon>Ophiostomataceae</taxon>
        <taxon>Ophiostoma</taxon>
    </lineage>
</organism>
<dbReference type="InterPro" id="IPR001232">
    <property type="entry name" value="SKP1-like"/>
</dbReference>
<evidence type="ECO:0000313" key="8">
    <source>
        <dbReference type="Proteomes" id="UP000016923"/>
    </source>
</evidence>
<dbReference type="EMBL" id="KE148150">
    <property type="protein sequence ID" value="EPE07759.1"/>
    <property type="molecule type" value="Genomic_DNA"/>
</dbReference>
<feature type="domain" description="SKP1 component POZ" evidence="6">
    <location>
        <begin position="5"/>
        <end position="66"/>
    </location>
</feature>
<evidence type="ECO:0000256" key="5">
    <source>
        <dbReference type="ARBA" id="ARBA00045385"/>
    </source>
</evidence>
<comment type="subcellular location">
    <subcellularLocation>
        <location evidence="1">Nucleus</location>
    </subcellularLocation>
</comment>
<keyword evidence="8" id="KW-1185">Reference proteome</keyword>
<comment type="function">
    <text evidence="5">Essential component of the SCF (SKP1-CUL1-F-box protein) E3 ubiquitin ligase complexes, which mediate the ubiquitination and subsequent proteasomal degradation of target proteins. Controls sulfur metabolite repression, probably by mediating the inactivation or degradation of the metR transcription factor.</text>
</comment>
<sequence length="102" mass="11698">MFSEYVTLVSAEGYEFVVRRASTEVSPVIKRMLDPRSQFAEAQSGICNFPEISTAVLEKVVEYFQYWYSNRNKEDVPDLEIPTEQCLELLMAADYLGMDKLG</sequence>
<evidence type="ECO:0000256" key="1">
    <source>
        <dbReference type="ARBA" id="ARBA00004123"/>
    </source>
</evidence>
<dbReference type="GO" id="GO:0006511">
    <property type="term" value="P:ubiquitin-dependent protein catabolic process"/>
    <property type="evidence" value="ECO:0007669"/>
    <property type="project" value="InterPro"/>
</dbReference>
<gene>
    <name evidence="7" type="ORF">F503_00481</name>
</gene>
<dbReference type="eggNOG" id="KOG3473">
    <property type="taxonomic scope" value="Eukaryota"/>
</dbReference>
<dbReference type="Pfam" id="PF03931">
    <property type="entry name" value="Skp1_POZ"/>
    <property type="match status" value="1"/>
</dbReference>
<accession>S3C2N1</accession>
<evidence type="ECO:0000259" key="6">
    <source>
        <dbReference type="Pfam" id="PF03931"/>
    </source>
</evidence>
<dbReference type="Proteomes" id="UP000016923">
    <property type="component" value="Unassembled WGS sequence"/>
</dbReference>
<evidence type="ECO:0000313" key="7">
    <source>
        <dbReference type="EMBL" id="EPE07759.1"/>
    </source>
</evidence>
<dbReference type="SUPFAM" id="SSF54695">
    <property type="entry name" value="POZ domain"/>
    <property type="match status" value="1"/>
</dbReference>
<dbReference type="AlphaFoldDB" id="S3C2N1"/>
<name>S3C2N1_OPHP1</name>
<dbReference type="CDD" id="cd18321">
    <property type="entry name" value="BTB_POZ_EloC"/>
    <property type="match status" value="1"/>
</dbReference>
<dbReference type="PANTHER" id="PTHR20648">
    <property type="entry name" value="ELONGIN-C"/>
    <property type="match status" value="1"/>
</dbReference>
<protein>
    <recommendedName>
        <fullName evidence="3">Elongin-C</fullName>
    </recommendedName>
</protein>
<reference evidence="7 8" key="1">
    <citation type="journal article" date="2013" name="BMC Genomics">
        <title>The genome and transcriptome of the pine saprophyte Ophiostoma piceae, and a comparison with the bark beetle-associated pine pathogen Grosmannia clavigera.</title>
        <authorList>
            <person name="Haridas S."/>
            <person name="Wang Y."/>
            <person name="Lim L."/>
            <person name="Massoumi Alamouti S."/>
            <person name="Jackman S."/>
            <person name="Docking R."/>
            <person name="Robertson G."/>
            <person name="Birol I."/>
            <person name="Bohlmann J."/>
            <person name="Breuil C."/>
        </authorList>
    </citation>
    <scope>NUCLEOTIDE SEQUENCE [LARGE SCALE GENOMIC DNA]</scope>
    <source>
        <strain evidence="7 8">UAMH 11346</strain>
    </source>
</reference>
<evidence type="ECO:0000256" key="3">
    <source>
        <dbReference type="ARBA" id="ARBA00021347"/>
    </source>
</evidence>
<dbReference type="GO" id="GO:0005634">
    <property type="term" value="C:nucleus"/>
    <property type="evidence" value="ECO:0007669"/>
    <property type="project" value="UniProtKB-SubCell"/>
</dbReference>
<proteinExistence type="inferred from homology"/>
<dbReference type="OrthoDB" id="249087at2759"/>
<dbReference type="FunFam" id="3.30.710.10:FF:000035">
    <property type="entry name" value="Elongin C transcription elongation factor"/>
    <property type="match status" value="1"/>
</dbReference>
<dbReference type="Gene3D" id="3.30.710.10">
    <property type="entry name" value="Potassium Channel Kv1.1, Chain A"/>
    <property type="match status" value="1"/>
</dbReference>
<dbReference type="OMA" id="AMVSPII"/>
<dbReference type="STRING" id="1262450.S3C2N1"/>
<keyword evidence="4" id="KW-0539">Nucleus</keyword>
<dbReference type="InterPro" id="IPR039948">
    <property type="entry name" value="ELC1"/>
</dbReference>
<dbReference type="InterPro" id="IPR011333">
    <property type="entry name" value="SKP1/BTB/POZ_sf"/>
</dbReference>
<dbReference type="SMART" id="SM00512">
    <property type="entry name" value="Skp1"/>
    <property type="match status" value="1"/>
</dbReference>
<evidence type="ECO:0000256" key="2">
    <source>
        <dbReference type="ARBA" id="ARBA00009993"/>
    </source>
</evidence>
<dbReference type="InterPro" id="IPR016073">
    <property type="entry name" value="Skp1_comp_POZ"/>
</dbReference>
<evidence type="ECO:0000256" key="4">
    <source>
        <dbReference type="ARBA" id="ARBA00023242"/>
    </source>
</evidence>
<dbReference type="HOGENOM" id="CLU_130038_1_0_1"/>
<dbReference type="VEuPathDB" id="FungiDB:F503_00481"/>